<dbReference type="AlphaFoldDB" id="A0A813HUH5"/>
<organism evidence="1 2">
    <name type="scientific">Polarella glacialis</name>
    <name type="common">Dinoflagellate</name>
    <dbReference type="NCBI Taxonomy" id="89957"/>
    <lineage>
        <taxon>Eukaryota</taxon>
        <taxon>Sar</taxon>
        <taxon>Alveolata</taxon>
        <taxon>Dinophyceae</taxon>
        <taxon>Suessiales</taxon>
        <taxon>Suessiaceae</taxon>
        <taxon>Polarella</taxon>
    </lineage>
</organism>
<protein>
    <submittedName>
        <fullName evidence="1">Uncharacterized protein</fullName>
    </submittedName>
</protein>
<dbReference type="EMBL" id="CAJNNW010002002">
    <property type="protein sequence ID" value="CAE8642559.1"/>
    <property type="molecule type" value="Genomic_DNA"/>
</dbReference>
<evidence type="ECO:0000313" key="2">
    <source>
        <dbReference type="Proteomes" id="UP000626109"/>
    </source>
</evidence>
<evidence type="ECO:0000313" key="1">
    <source>
        <dbReference type="EMBL" id="CAE8642559.1"/>
    </source>
</evidence>
<reference evidence="1" key="1">
    <citation type="submission" date="2021-02" db="EMBL/GenBank/DDBJ databases">
        <authorList>
            <person name="Dougan E. K."/>
            <person name="Rhodes N."/>
            <person name="Thang M."/>
            <person name="Chan C."/>
        </authorList>
    </citation>
    <scope>NUCLEOTIDE SEQUENCE</scope>
</reference>
<proteinExistence type="predicted"/>
<dbReference type="Proteomes" id="UP000626109">
    <property type="component" value="Unassembled WGS sequence"/>
</dbReference>
<gene>
    <name evidence="1" type="ORF">PGLA2088_LOCUS2460</name>
</gene>
<name>A0A813HUH5_POLGL</name>
<comment type="caution">
    <text evidence="1">The sequence shown here is derived from an EMBL/GenBank/DDBJ whole genome shotgun (WGS) entry which is preliminary data.</text>
</comment>
<sequence length="280" mass="30772">MPDGETFDRSWLFEGLASSVQFTVDKIKPVIRGEHINLSEVRSWGLVEARCSVHEQRSKPLIGTDSQVGLACVIKGRSASSKINNLLSCMLPNVVGARLAPKGFWLPSRINPSDDPTRDVPIRLPITPLPAWYCALSFGEPDFSFIDIIVSQYVPSDMPDLDDLLKAAEPETARVLKASGFRAPPLKRSCGLRGGGAARDFVINGDIANLMWKMRITSQSTLAHYLPKMITEQSLLRLPEGSRNILKLFSRIFPALRLVAIASLNSGCAKPLVQVLFSSE</sequence>
<accession>A0A813HUH5</accession>